<keyword evidence="3" id="KW-1185">Reference proteome</keyword>
<feature type="region of interest" description="Disordered" evidence="1">
    <location>
        <begin position="326"/>
        <end position="358"/>
    </location>
</feature>
<feature type="region of interest" description="Disordered" evidence="1">
    <location>
        <begin position="87"/>
        <end position="113"/>
    </location>
</feature>
<accession>A0A366K7B2</accession>
<dbReference type="OrthoDB" id="2939455at2"/>
<feature type="compositionally biased region" description="Basic and acidic residues" evidence="1">
    <location>
        <begin position="333"/>
        <end position="348"/>
    </location>
</feature>
<feature type="compositionally biased region" description="Low complexity" evidence="1">
    <location>
        <begin position="349"/>
        <end position="358"/>
    </location>
</feature>
<proteinExistence type="predicted"/>
<protein>
    <submittedName>
        <fullName evidence="2">Uncharacterized protein</fullName>
    </submittedName>
</protein>
<feature type="region of interest" description="Disordered" evidence="1">
    <location>
        <begin position="1"/>
        <end position="71"/>
    </location>
</feature>
<comment type="caution">
    <text evidence="2">The sequence shown here is derived from an EMBL/GenBank/DDBJ whole genome shotgun (WGS) entry which is preliminary data.</text>
</comment>
<gene>
    <name evidence="2" type="ORF">DFO70_101323</name>
</gene>
<feature type="compositionally biased region" description="Polar residues" evidence="1">
    <location>
        <begin position="21"/>
        <end position="35"/>
    </location>
</feature>
<organism evidence="2 3">
    <name type="scientific">Cytobacillus firmus</name>
    <name type="common">Bacillus firmus</name>
    <dbReference type="NCBI Taxonomy" id="1399"/>
    <lineage>
        <taxon>Bacteria</taxon>
        <taxon>Bacillati</taxon>
        <taxon>Bacillota</taxon>
        <taxon>Bacilli</taxon>
        <taxon>Bacillales</taxon>
        <taxon>Bacillaceae</taxon>
        <taxon>Cytobacillus</taxon>
    </lineage>
</organism>
<dbReference type="EMBL" id="QNSF01000001">
    <property type="protein sequence ID" value="RBP96511.1"/>
    <property type="molecule type" value="Genomic_DNA"/>
</dbReference>
<sequence>MSDMRSTYNRIYRIDKDSDNPMEQQQLFFYTGNDSKSPKSAEPDNKLDSEENQKDTGRSISGKKTKSFPLILPPPAVEARQIIKTSVQPEKAADKETPEENVVPAKGNSHTSKANSIVLPKNLKEMLTPFSPMLSWSPSLPSKYSNNRILLSESKSSMREDKHLLLAETIPADDLSHEMVQIDKEIGPSLDNENSIKAITFEEELDLTEEFIRLLENHDIADTSKTIQTAESQSDYSIVSEAEVFNEEDGAEDNTPAMKSSLFLESANSLEEEFAGMLEESSSSDDESANYLYHQDQVFALLLDSSNNRSESSSYHHTRYVSVNCEAESSEPDEAHPLEESSCDRPMKEWQSNLSEESSSYEGEFSRLLKEACSLLDMQAEDTIPLQEKFLALMEESSDSNHLFFEVSDDEFFLASESESSESADDDEEKYDKVSSLLEHFSAMLQDITFNEAPNSESEEPPSLTTEIESISESISEETSSDMKFNHQLEESSSSSCILVNEQQTLCYRESRSNGPIVKLPVLVGKTDMAIQIFDCFPINCKAMHITKVEWQVDSLSCKALFPSPSVFVKGVLIADTMFTADQQLKNVRIPISIEKSVELEWVCPPDLPQSSCKNEFMFLNENALDQHFEYSQQFSEEITCKLNSIHVLWYSTVMENEGLEIQGKAVLSIDFLQEQYVQI</sequence>
<evidence type="ECO:0000256" key="1">
    <source>
        <dbReference type="SAM" id="MobiDB-lite"/>
    </source>
</evidence>
<dbReference type="Proteomes" id="UP000252731">
    <property type="component" value="Unassembled WGS sequence"/>
</dbReference>
<evidence type="ECO:0000313" key="3">
    <source>
        <dbReference type="Proteomes" id="UP000252731"/>
    </source>
</evidence>
<name>A0A366K7B2_CYTFI</name>
<reference evidence="2 3" key="1">
    <citation type="submission" date="2018-06" db="EMBL/GenBank/DDBJ databases">
        <title>Freshwater and sediment microbial communities from various areas in North America, analyzing microbe dynamics in response to fracking.</title>
        <authorList>
            <person name="Lamendella R."/>
        </authorList>
    </citation>
    <scope>NUCLEOTIDE SEQUENCE [LARGE SCALE GENOMIC DNA]</scope>
    <source>
        <strain evidence="2 3">14_TX</strain>
    </source>
</reference>
<feature type="compositionally biased region" description="Basic and acidic residues" evidence="1">
    <location>
        <begin position="36"/>
        <end position="57"/>
    </location>
</feature>
<evidence type="ECO:0000313" key="2">
    <source>
        <dbReference type="EMBL" id="RBP96511.1"/>
    </source>
</evidence>
<dbReference type="AlphaFoldDB" id="A0A366K7B2"/>